<evidence type="ECO:0000313" key="3">
    <source>
        <dbReference type="Proteomes" id="UP000295515"/>
    </source>
</evidence>
<keyword evidence="1" id="KW-0812">Transmembrane</keyword>
<feature type="transmembrane region" description="Helical" evidence="1">
    <location>
        <begin position="170"/>
        <end position="191"/>
    </location>
</feature>
<keyword evidence="1" id="KW-0472">Membrane</keyword>
<feature type="transmembrane region" description="Helical" evidence="1">
    <location>
        <begin position="104"/>
        <end position="121"/>
    </location>
</feature>
<reference evidence="2 3" key="1">
    <citation type="submission" date="2019-03" db="EMBL/GenBank/DDBJ databases">
        <title>Genomic Encyclopedia of Type Strains, Phase IV (KMG-IV): sequencing the most valuable type-strain genomes for metagenomic binning, comparative biology and taxonomic classification.</title>
        <authorList>
            <person name="Goeker M."/>
        </authorList>
    </citation>
    <scope>NUCLEOTIDE SEQUENCE [LARGE SCALE GENOMIC DNA]</scope>
    <source>
        <strain evidence="2 3">DSM 29487</strain>
    </source>
</reference>
<comment type="caution">
    <text evidence="2">The sequence shown here is derived from an EMBL/GenBank/DDBJ whole genome shotgun (WGS) entry which is preliminary data.</text>
</comment>
<name>A0A4R3YKQ9_9FIRM</name>
<feature type="transmembrane region" description="Helical" evidence="1">
    <location>
        <begin position="127"/>
        <end position="149"/>
    </location>
</feature>
<dbReference type="EMBL" id="SMCQ01000024">
    <property type="protein sequence ID" value="TCV93097.1"/>
    <property type="molecule type" value="Genomic_DNA"/>
</dbReference>
<accession>A0A4R3YKQ9</accession>
<protein>
    <submittedName>
        <fullName evidence="2">Uncharacterized protein</fullName>
    </submittedName>
</protein>
<evidence type="ECO:0000313" key="2">
    <source>
        <dbReference type="EMBL" id="TCV93097.1"/>
    </source>
</evidence>
<feature type="transmembrane region" description="Helical" evidence="1">
    <location>
        <begin position="52"/>
        <end position="69"/>
    </location>
</feature>
<dbReference type="AlphaFoldDB" id="A0A4R3YKQ9"/>
<dbReference type="Proteomes" id="UP000295515">
    <property type="component" value="Unassembled WGS sequence"/>
</dbReference>
<dbReference type="GeneID" id="98916371"/>
<feature type="transmembrane region" description="Helical" evidence="1">
    <location>
        <begin position="75"/>
        <end position="92"/>
    </location>
</feature>
<feature type="transmembrane region" description="Helical" evidence="1">
    <location>
        <begin position="30"/>
        <end position="45"/>
    </location>
</feature>
<keyword evidence="1" id="KW-1133">Transmembrane helix</keyword>
<gene>
    <name evidence="2" type="ORF">EDD60_12418</name>
</gene>
<organism evidence="2 3">
    <name type="scientific">Longibaculum muris</name>
    <dbReference type="NCBI Taxonomy" id="1796628"/>
    <lineage>
        <taxon>Bacteria</taxon>
        <taxon>Bacillati</taxon>
        <taxon>Bacillota</taxon>
        <taxon>Erysipelotrichia</taxon>
        <taxon>Erysipelotrichales</taxon>
        <taxon>Coprobacillaceae</taxon>
        <taxon>Longibaculum</taxon>
    </lineage>
</organism>
<dbReference type="RefSeq" id="WP_066444647.1">
    <property type="nucleotide sequence ID" value="NZ_JANKBF010000021.1"/>
</dbReference>
<proteinExistence type="predicted"/>
<keyword evidence="3" id="KW-1185">Reference proteome</keyword>
<sequence length="424" mass="50475">MGLGLIIFGFFCLHFHYLDASVYSVELFPLSLGLLIILLGFLYAYHYTHQKAYLAFSLMSCLMITLTFIPYVRFIYLLGQTILYGSYLLFVIKQNKDYDYIKKLKLWSSLYFISGLCKAFCYQQRLYQFNTVASLFISVFVIATLWHLYKIKKQTHQETRPQLTRKHIPYYGYLVIIGVSISLIVIAHSYLIDFVENKNCYFEAYEIVSDKATVQYVVDYQAPYLHQSEVNLKNRPTVILKDHIKPKKAQIYIGDNIISQGYFHEIDDNLTYMEDVLDSRFAIHLYNHYLPQCRIVLDDVSYPAKLQKMNYQEYGYEDDFVKISRCYVSEDYILSYPRIEWKNQSIRLQSLSFIDNNNQEIEKLEYMNDRHFNEDYHDFRTIVFETSVYTSYQKSTRLKVVYKDQNQQIIEKEYVLEPYENSSS</sequence>
<evidence type="ECO:0000256" key="1">
    <source>
        <dbReference type="SAM" id="Phobius"/>
    </source>
</evidence>